<protein>
    <submittedName>
        <fullName evidence="1">Uncharacterized protein</fullName>
    </submittedName>
</protein>
<keyword evidence="2" id="KW-1185">Reference proteome</keyword>
<proteinExistence type="predicted"/>
<reference evidence="1 2" key="1">
    <citation type="journal article" date="2013" name="Genome Announc.">
        <title>Genome Sequence of Moraxella macacae 0408225, a Novel Bacterial Species Isolated from a Cynomolgus Macaque with Epistaxis.</title>
        <authorList>
            <person name="Ladner J.T."/>
            <person name="Whitehouse C.A."/>
            <person name="Koroleva G.I."/>
            <person name="Palacios G.F."/>
        </authorList>
    </citation>
    <scope>NUCLEOTIDE SEQUENCE [LARGE SCALE GENOMIC DNA]</scope>
    <source>
        <strain evidence="1 2">0408225</strain>
    </source>
</reference>
<comment type="caution">
    <text evidence="1">The sequence shown here is derived from an EMBL/GenBank/DDBJ whole genome shotgun (WGS) entry which is preliminary data.</text>
</comment>
<dbReference type="AlphaFoldDB" id="L2F914"/>
<organism evidence="1 2">
    <name type="scientific">Moraxella macacae 0408225</name>
    <dbReference type="NCBI Taxonomy" id="1230338"/>
    <lineage>
        <taxon>Bacteria</taxon>
        <taxon>Pseudomonadati</taxon>
        <taxon>Pseudomonadota</taxon>
        <taxon>Gammaproteobacteria</taxon>
        <taxon>Moraxellales</taxon>
        <taxon>Moraxellaceae</taxon>
        <taxon>Moraxella</taxon>
    </lineage>
</organism>
<accession>L2F914</accession>
<dbReference type="Proteomes" id="UP000023795">
    <property type="component" value="Unassembled WGS sequence"/>
</dbReference>
<dbReference type="STRING" id="1230338.MOMA_01100"/>
<name>L2F914_9GAMM</name>
<gene>
    <name evidence="1" type="ORF">MOMA_01100</name>
</gene>
<sequence length="71" mass="7107">MLVAALLGTADSTGAGLEATGFSAAVGVFGSSEAFEQAVKASTSVATVKIGFNIIGFNITVSLKEKKLTIV</sequence>
<evidence type="ECO:0000313" key="2">
    <source>
        <dbReference type="Proteomes" id="UP000023795"/>
    </source>
</evidence>
<dbReference type="EMBL" id="ANIN01000001">
    <property type="protein sequence ID" value="ELA08963.1"/>
    <property type="molecule type" value="Genomic_DNA"/>
</dbReference>
<evidence type="ECO:0000313" key="1">
    <source>
        <dbReference type="EMBL" id="ELA08963.1"/>
    </source>
</evidence>